<reference evidence="2 3" key="1">
    <citation type="submission" date="2020-03" db="EMBL/GenBank/DDBJ databases">
        <title>Metagenomic, metatranscriptomic, and metabolomic analyses revealed the key microbes and metabolic features during the fermentation of ganjang, Korean traditional soy sauce.</title>
        <authorList>
            <person name="Chun B.H."/>
            <person name="Jeon C.O."/>
        </authorList>
    </citation>
    <scope>NUCLEOTIDE SEQUENCE [LARGE SCALE GENOMIC DNA]</scope>
    <source>
        <strain evidence="2 3">KG14</strain>
    </source>
</reference>
<dbReference type="AlphaFoldDB" id="A0A851HYE3"/>
<organism evidence="2 3">
    <name type="scientific">Marinobacter adhaerens</name>
    <dbReference type="NCBI Taxonomy" id="1033846"/>
    <lineage>
        <taxon>Bacteria</taxon>
        <taxon>Pseudomonadati</taxon>
        <taxon>Pseudomonadota</taxon>
        <taxon>Gammaproteobacteria</taxon>
        <taxon>Pseudomonadales</taxon>
        <taxon>Marinobacteraceae</taxon>
        <taxon>Marinobacter</taxon>
    </lineage>
</organism>
<keyword evidence="1" id="KW-0472">Membrane</keyword>
<comment type="caution">
    <text evidence="2">The sequence shown here is derived from an EMBL/GenBank/DDBJ whole genome shotgun (WGS) entry which is preliminary data.</text>
</comment>
<name>A0A851HYE3_9GAMM</name>
<dbReference type="InterPro" id="IPR032126">
    <property type="entry name" value="LydA_holin"/>
</dbReference>
<sequence length="111" mass="12161">MGNKMPEKYIAILVAKIAEYWDAILAVIVGVFGGGLAYLGEVKNGTRRWDFTAFLISVASAGFFAFVTYMICTDLFQWTPGLSVAASGMVAHLGAEQVKQILTDFFTRKLN</sequence>
<dbReference type="EMBL" id="JABEVQ010000006">
    <property type="protein sequence ID" value="NWN92282.1"/>
    <property type="molecule type" value="Genomic_DNA"/>
</dbReference>
<dbReference type="Pfam" id="PF16083">
    <property type="entry name" value="Phage_holin_3_3"/>
    <property type="match status" value="1"/>
</dbReference>
<evidence type="ECO:0000256" key="1">
    <source>
        <dbReference type="SAM" id="Phobius"/>
    </source>
</evidence>
<proteinExistence type="predicted"/>
<protein>
    <recommendedName>
        <fullName evidence="4">Holin</fullName>
    </recommendedName>
</protein>
<dbReference type="Proteomes" id="UP000536442">
    <property type="component" value="Unassembled WGS sequence"/>
</dbReference>
<evidence type="ECO:0000313" key="2">
    <source>
        <dbReference type="EMBL" id="NWN92282.1"/>
    </source>
</evidence>
<evidence type="ECO:0000313" key="3">
    <source>
        <dbReference type="Proteomes" id="UP000536442"/>
    </source>
</evidence>
<keyword evidence="1" id="KW-0812">Transmembrane</keyword>
<gene>
    <name evidence="2" type="ORF">HLV39_12350</name>
</gene>
<keyword evidence="3" id="KW-1185">Reference proteome</keyword>
<feature type="transmembrane region" description="Helical" evidence="1">
    <location>
        <begin position="20"/>
        <end position="39"/>
    </location>
</feature>
<feature type="transmembrane region" description="Helical" evidence="1">
    <location>
        <begin position="51"/>
        <end position="71"/>
    </location>
</feature>
<evidence type="ECO:0008006" key="4">
    <source>
        <dbReference type="Google" id="ProtNLM"/>
    </source>
</evidence>
<keyword evidence="1" id="KW-1133">Transmembrane helix</keyword>
<accession>A0A851HYE3</accession>